<proteinExistence type="predicted"/>
<evidence type="ECO:0000313" key="1">
    <source>
        <dbReference type="EMBL" id="KAJ1945907.1"/>
    </source>
</evidence>
<reference evidence="1" key="1">
    <citation type="submission" date="2022-07" db="EMBL/GenBank/DDBJ databases">
        <title>Phylogenomic reconstructions and comparative analyses of Kickxellomycotina fungi.</title>
        <authorList>
            <person name="Reynolds N.K."/>
            <person name="Stajich J.E."/>
            <person name="Barry K."/>
            <person name="Grigoriev I.V."/>
            <person name="Crous P."/>
            <person name="Smith M.E."/>
        </authorList>
    </citation>
    <scope>NUCLEOTIDE SEQUENCE</scope>
    <source>
        <strain evidence="1">NRRL 5244</strain>
    </source>
</reference>
<keyword evidence="2" id="KW-1185">Reference proteome</keyword>
<accession>A0ACC1JC38</accession>
<sequence>MAKIQFYPPDANDLKNVLPPYLQDERGFIYMKTKPDTGFLKFPEYHPICHVGQDLELFKVFDKKLFTMMCDEIDLDVIEVKQDTKNT</sequence>
<organism evidence="1 2">
    <name type="scientific">Linderina macrospora</name>
    <dbReference type="NCBI Taxonomy" id="4868"/>
    <lineage>
        <taxon>Eukaryota</taxon>
        <taxon>Fungi</taxon>
        <taxon>Fungi incertae sedis</taxon>
        <taxon>Zoopagomycota</taxon>
        <taxon>Kickxellomycotina</taxon>
        <taxon>Kickxellomycetes</taxon>
        <taxon>Kickxellales</taxon>
        <taxon>Kickxellaceae</taxon>
        <taxon>Linderina</taxon>
    </lineage>
</organism>
<comment type="caution">
    <text evidence="1">The sequence shown here is derived from an EMBL/GenBank/DDBJ whole genome shotgun (WGS) entry which is preliminary data.</text>
</comment>
<gene>
    <name evidence="1" type="ORF">FBU59_002174</name>
</gene>
<protein>
    <submittedName>
        <fullName evidence="1">Uncharacterized protein</fullName>
    </submittedName>
</protein>
<dbReference type="EMBL" id="JANBPW010001145">
    <property type="protein sequence ID" value="KAJ1945907.1"/>
    <property type="molecule type" value="Genomic_DNA"/>
</dbReference>
<evidence type="ECO:0000313" key="2">
    <source>
        <dbReference type="Proteomes" id="UP001150603"/>
    </source>
</evidence>
<dbReference type="Proteomes" id="UP001150603">
    <property type="component" value="Unassembled WGS sequence"/>
</dbReference>
<name>A0ACC1JC38_9FUNG</name>